<comment type="caution">
    <text evidence="2">The sequence shown here is derived from an EMBL/GenBank/DDBJ whole genome shotgun (WGS) entry which is preliminary data.</text>
</comment>
<dbReference type="InterPro" id="IPR006311">
    <property type="entry name" value="TAT_signal"/>
</dbReference>
<reference evidence="2 3" key="1">
    <citation type="submission" date="2010-12" db="EMBL/GenBank/DDBJ databases">
        <authorList>
            <person name="Muzny D."/>
            <person name="Qin X."/>
            <person name="Deng J."/>
            <person name="Jiang H."/>
            <person name="Liu Y."/>
            <person name="Qu J."/>
            <person name="Song X.-Z."/>
            <person name="Zhang L."/>
            <person name="Thornton R."/>
            <person name="Coyle M."/>
            <person name="Francisco L."/>
            <person name="Jackson L."/>
            <person name="Javaid M."/>
            <person name="Korchina V."/>
            <person name="Kovar C."/>
            <person name="Mata R."/>
            <person name="Mathew T."/>
            <person name="Ngo R."/>
            <person name="Nguyen L."/>
            <person name="Nguyen N."/>
            <person name="Okwuonu G."/>
            <person name="Ongeri F."/>
            <person name="Pham C."/>
            <person name="Simmons D."/>
            <person name="Wilczek-Boney K."/>
            <person name="Hale W."/>
            <person name="Jakkamsetti A."/>
            <person name="Pham P."/>
            <person name="Ruth R."/>
            <person name="San Lucas F."/>
            <person name="Warren J."/>
            <person name="Zhang J."/>
            <person name="Zhao Z."/>
            <person name="Zhou C."/>
            <person name="Zhu D."/>
            <person name="Lee S."/>
            <person name="Bess C."/>
            <person name="Blankenburg K."/>
            <person name="Forbes L."/>
            <person name="Fu Q."/>
            <person name="Gubbala S."/>
            <person name="Hirani K."/>
            <person name="Jayaseelan J.C."/>
            <person name="Lara F."/>
            <person name="Munidasa M."/>
            <person name="Palculict T."/>
            <person name="Patil S."/>
            <person name="Pu L.-L."/>
            <person name="Saada N."/>
            <person name="Tang L."/>
            <person name="Weissenberger G."/>
            <person name="Zhu Y."/>
            <person name="Hemphill L."/>
            <person name="Shang Y."/>
            <person name="Youmans B."/>
            <person name="Ayvaz T."/>
            <person name="Ross M."/>
            <person name="Santibanez J."/>
            <person name="Aqrawi P."/>
            <person name="Gross S."/>
            <person name="Joshi V."/>
            <person name="Fowler G."/>
            <person name="Nazareth L."/>
            <person name="Reid J."/>
            <person name="Worley K."/>
            <person name="Petrosino J."/>
            <person name="Highlander S."/>
            <person name="Gibbs R."/>
        </authorList>
    </citation>
    <scope>NUCLEOTIDE SEQUENCE [LARGE SCALE GENOMIC DNA]</scope>
    <source>
        <strain evidence="2 3">ATCC 51599</strain>
    </source>
</reference>
<keyword evidence="3" id="KW-1185">Reference proteome</keyword>
<evidence type="ECO:0000313" key="2">
    <source>
        <dbReference type="EMBL" id="EFV94200.1"/>
    </source>
</evidence>
<dbReference type="InterPro" id="IPR002491">
    <property type="entry name" value="ABC_transptr_periplasmic_BD"/>
</dbReference>
<dbReference type="InterPro" id="IPR050902">
    <property type="entry name" value="ABC_Transporter_SBP"/>
</dbReference>
<dbReference type="Gene3D" id="3.40.50.1980">
    <property type="entry name" value="Nitrogenase molybdenum iron protein domain"/>
    <property type="match status" value="2"/>
</dbReference>
<dbReference type="PANTHER" id="PTHR30535:SF34">
    <property type="entry name" value="MOLYBDATE-BINDING PROTEIN MOLA"/>
    <property type="match status" value="1"/>
</dbReference>
<accession>E7S051</accession>
<dbReference type="Proteomes" id="UP000011021">
    <property type="component" value="Unassembled WGS sequence"/>
</dbReference>
<dbReference type="PROSITE" id="PS50983">
    <property type="entry name" value="FE_B12_PBP"/>
    <property type="match status" value="1"/>
</dbReference>
<sequence length="354" mass="37973">MAAWGERRRLLLAAGGLLAGAMVSWAGSARAKEAASGKAAAKLGDVTPLADARPDPKALIANGWPAHASVLMMLGATKRIAATVNAPKQKPWMYQVAPSLHDAIHAPKGGFVAESLLARNITLAFLTPSDPAANELQAAGIQVVKTVFQDFSSMRDSIALTAKVLGNDAPERAQRYLQHLDEALSEVRRISSGIPEAKRPRVLHIAQWEPQLLVDGSNTIIDEWIQAAGGINAAASIKGSLRPVSVEQLLAWDPDVIIESASSAGQKKAAGFAQLGAVRAGRLHTNPEGVFPWDRYGCEITLQLRWALSRLHPDKLSADDLPARVQAFYRQFFDYALSEADAHRMLQGQPPAKG</sequence>
<feature type="domain" description="Fe/B12 periplasmic-binding" evidence="1">
    <location>
        <begin position="59"/>
        <end position="315"/>
    </location>
</feature>
<dbReference type="PANTHER" id="PTHR30535">
    <property type="entry name" value="VITAMIN B12-BINDING PROTEIN"/>
    <property type="match status" value="1"/>
</dbReference>
<dbReference type="Gene3D" id="1.20.58.2180">
    <property type="match status" value="1"/>
</dbReference>
<dbReference type="SUPFAM" id="SSF53807">
    <property type="entry name" value="Helical backbone' metal receptor"/>
    <property type="match status" value="1"/>
</dbReference>
<dbReference type="RefSeq" id="WP_005674736.1">
    <property type="nucleotide sequence ID" value="NZ_CP146288.1"/>
</dbReference>
<evidence type="ECO:0000259" key="1">
    <source>
        <dbReference type="PROSITE" id="PS50983"/>
    </source>
</evidence>
<dbReference type="STRING" id="887898.HMPREF0551_2315"/>
<dbReference type="Pfam" id="PF01497">
    <property type="entry name" value="Peripla_BP_2"/>
    <property type="match status" value="1"/>
</dbReference>
<dbReference type="AlphaFoldDB" id="E7S051"/>
<dbReference type="HOGENOM" id="CLU_038034_13_2_4"/>
<gene>
    <name evidence="2" type="ORF">HMPREF0551_2315</name>
</gene>
<dbReference type="EMBL" id="AEQP01000022">
    <property type="protein sequence ID" value="EFV94200.1"/>
    <property type="molecule type" value="Genomic_DNA"/>
</dbReference>
<organism evidence="2 3">
    <name type="scientific">Lautropia mirabilis ATCC 51599</name>
    <dbReference type="NCBI Taxonomy" id="887898"/>
    <lineage>
        <taxon>Bacteria</taxon>
        <taxon>Pseudomonadati</taxon>
        <taxon>Pseudomonadota</taxon>
        <taxon>Betaproteobacteria</taxon>
        <taxon>Burkholderiales</taxon>
        <taxon>Burkholderiaceae</taxon>
        <taxon>Lautropia</taxon>
    </lineage>
</organism>
<name>E7S051_9BURK</name>
<evidence type="ECO:0000313" key="3">
    <source>
        <dbReference type="Proteomes" id="UP000011021"/>
    </source>
</evidence>
<dbReference type="PROSITE" id="PS51318">
    <property type="entry name" value="TAT"/>
    <property type="match status" value="1"/>
</dbReference>
<protein>
    <submittedName>
        <fullName evidence="2">Tat pathway signal sequence domain protein</fullName>
    </submittedName>
</protein>
<proteinExistence type="predicted"/>
<dbReference type="eggNOG" id="COG0614">
    <property type="taxonomic scope" value="Bacteria"/>
</dbReference>